<evidence type="ECO:0000313" key="3">
    <source>
        <dbReference type="EMBL" id="SQB98977.1"/>
    </source>
</evidence>
<dbReference type="Proteomes" id="UP000250166">
    <property type="component" value="Unassembled WGS sequence"/>
</dbReference>
<feature type="domain" description="Ferrous iron transporter FeoA-like" evidence="2">
    <location>
        <begin position="12"/>
        <end position="85"/>
    </location>
</feature>
<dbReference type="SUPFAM" id="SSF50037">
    <property type="entry name" value="C-terminal domain of transcriptional repressors"/>
    <property type="match status" value="1"/>
</dbReference>
<dbReference type="EMBL" id="UAWL01000006">
    <property type="protein sequence ID" value="SQB98977.1"/>
    <property type="molecule type" value="Genomic_DNA"/>
</dbReference>
<dbReference type="GO" id="GO:0046914">
    <property type="term" value="F:transition metal ion binding"/>
    <property type="evidence" value="ECO:0007669"/>
    <property type="project" value="InterPro"/>
</dbReference>
<dbReference type="RefSeq" id="WP_023948375.1">
    <property type="nucleotide sequence ID" value="NZ_JAERIV010000011.1"/>
</dbReference>
<reference evidence="3 4" key="1">
    <citation type="submission" date="2018-06" db="EMBL/GenBank/DDBJ databases">
        <authorList>
            <consortium name="Pathogen Informatics"/>
            <person name="Doyle S."/>
        </authorList>
    </citation>
    <scope>NUCLEOTIDE SEQUENCE [LARGE SCALE GENOMIC DNA]</scope>
    <source>
        <strain evidence="3 4">NCTC13102</strain>
    </source>
</reference>
<dbReference type="SMART" id="SM00899">
    <property type="entry name" value="FeoA"/>
    <property type="match status" value="1"/>
</dbReference>
<evidence type="ECO:0000256" key="1">
    <source>
        <dbReference type="ARBA" id="ARBA00023004"/>
    </source>
</evidence>
<dbReference type="InterPro" id="IPR007167">
    <property type="entry name" value="Fe-transptr_FeoA-like"/>
</dbReference>
<organism evidence="3 4">
    <name type="scientific">Helicobacter fennelliae</name>
    <dbReference type="NCBI Taxonomy" id="215"/>
    <lineage>
        <taxon>Bacteria</taxon>
        <taxon>Pseudomonadati</taxon>
        <taxon>Campylobacterota</taxon>
        <taxon>Epsilonproteobacteria</taxon>
        <taxon>Campylobacterales</taxon>
        <taxon>Helicobacteraceae</taxon>
        <taxon>Helicobacter</taxon>
    </lineage>
</organism>
<proteinExistence type="predicted"/>
<protein>
    <submittedName>
        <fullName evidence="3">Ferrous ion transport protein A</fullName>
    </submittedName>
</protein>
<dbReference type="InterPro" id="IPR008988">
    <property type="entry name" value="Transcriptional_repressor_C"/>
</dbReference>
<keyword evidence="1" id="KW-0408">Iron</keyword>
<gene>
    <name evidence="3" type="primary">feoA</name>
    <name evidence="3" type="ORF">NCTC13102_01448</name>
</gene>
<sequence>MQTPNTKNTALITLDKCKKNHRYTIASIAIPNESLRERFISMGITKGADFTLLYTSLKNLTYSIQINCSQIALRKNEAKLINVVEKLCPNTIKSSHK</sequence>
<accession>A0A2X3BB31</accession>
<dbReference type="Gene3D" id="2.30.30.90">
    <property type="match status" value="1"/>
</dbReference>
<name>A0A2X3BB31_9HELI</name>
<dbReference type="Pfam" id="PF04023">
    <property type="entry name" value="FeoA"/>
    <property type="match status" value="1"/>
</dbReference>
<dbReference type="AlphaFoldDB" id="A0A2X3BB31"/>
<dbReference type="InterPro" id="IPR038157">
    <property type="entry name" value="FeoA_core_dom"/>
</dbReference>
<evidence type="ECO:0000259" key="2">
    <source>
        <dbReference type="SMART" id="SM00899"/>
    </source>
</evidence>
<evidence type="ECO:0000313" key="4">
    <source>
        <dbReference type="Proteomes" id="UP000250166"/>
    </source>
</evidence>